<feature type="region of interest" description="Disordered" evidence="1">
    <location>
        <begin position="203"/>
        <end position="251"/>
    </location>
</feature>
<feature type="region of interest" description="Disordered" evidence="1">
    <location>
        <begin position="115"/>
        <end position="166"/>
    </location>
</feature>
<gene>
    <name evidence="2" type="ORF">IEQ34_005869</name>
</gene>
<reference evidence="2 3" key="1">
    <citation type="journal article" date="2021" name="Hortic Res">
        <title>Chromosome-scale assembly of the Dendrobium chrysotoxum genome enhances the understanding of orchid evolution.</title>
        <authorList>
            <person name="Zhang Y."/>
            <person name="Zhang G.Q."/>
            <person name="Zhang D."/>
            <person name="Liu X.D."/>
            <person name="Xu X.Y."/>
            <person name="Sun W.H."/>
            <person name="Yu X."/>
            <person name="Zhu X."/>
            <person name="Wang Z.W."/>
            <person name="Zhao X."/>
            <person name="Zhong W.Y."/>
            <person name="Chen H."/>
            <person name="Yin W.L."/>
            <person name="Huang T."/>
            <person name="Niu S.C."/>
            <person name="Liu Z.J."/>
        </authorList>
    </citation>
    <scope>NUCLEOTIDE SEQUENCE [LARGE SCALE GENOMIC DNA]</scope>
    <source>
        <strain evidence="2">Lindl</strain>
    </source>
</reference>
<dbReference type="Proteomes" id="UP000775213">
    <property type="component" value="Unassembled WGS sequence"/>
</dbReference>
<comment type="caution">
    <text evidence="2">The sequence shown here is derived from an EMBL/GenBank/DDBJ whole genome shotgun (WGS) entry which is preliminary data.</text>
</comment>
<feature type="compositionally biased region" description="Low complexity" evidence="1">
    <location>
        <begin position="117"/>
        <end position="126"/>
    </location>
</feature>
<name>A0AAV7H9R5_DENCH</name>
<evidence type="ECO:0000313" key="3">
    <source>
        <dbReference type="Proteomes" id="UP000775213"/>
    </source>
</evidence>
<proteinExistence type="predicted"/>
<dbReference type="PANTHER" id="PTHR34466:SF1">
    <property type="entry name" value="OS06G0609800 PROTEIN"/>
    <property type="match status" value="1"/>
</dbReference>
<protein>
    <submittedName>
        <fullName evidence="2">Uncharacterized protein</fullName>
    </submittedName>
</protein>
<dbReference type="PANTHER" id="PTHR34466">
    <property type="entry name" value="OS11G0129800 PROTEIN"/>
    <property type="match status" value="1"/>
</dbReference>
<organism evidence="2 3">
    <name type="scientific">Dendrobium chrysotoxum</name>
    <name type="common">Orchid</name>
    <dbReference type="NCBI Taxonomy" id="161865"/>
    <lineage>
        <taxon>Eukaryota</taxon>
        <taxon>Viridiplantae</taxon>
        <taxon>Streptophyta</taxon>
        <taxon>Embryophyta</taxon>
        <taxon>Tracheophyta</taxon>
        <taxon>Spermatophyta</taxon>
        <taxon>Magnoliopsida</taxon>
        <taxon>Liliopsida</taxon>
        <taxon>Asparagales</taxon>
        <taxon>Orchidaceae</taxon>
        <taxon>Epidendroideae</taxon>
        <taxon>Malaxideae</taxon>
        <taxon>Dendrobiinae</taxon>
        <taxon>Dendrobium</taxon>
    </lineage>
</organism>
<accession>A0AAV7H9R5</accession>
<sequence>MWSDGGLAGSPIQAGVDYLGVVRESLGFRRKDPWRCYGYSTAPGQGHLYVNVKMESYPEQSNELGDGDEDVDGDGGRICKLSGMRVIIPVKNSTLQPCRGMATAAFRSSTRRSTFVDDAASDASSSNRGATVRRSRSLNRCSDRLPPPSAGLEQEESPRLGIRPSNNSSGFVFPEISLDDLAHEFFLGRYKDVDNIKADAHRRRGRSVSRCAEPQAAGESNTFLENGRKNRGTSCSRLRRQRSLSMARQRFSDSEDFSSTLADVEVRNAPPRRKVSEKINGAVSASGKTKFFKSNGRRSGLREAMTNEERLAVEEIQTKLEQSDKRKEVLLAKLAVEQQRNQELSKIVKNLHPGQKSACMARTRSCVKRRSKDKLSMSKRLMDEAEKHIDEFLSNIEDADISSFDGDRSDTSSTIGGISKSRDPVTYNTIEEIHENLVSTAASPVESEGILLPWLHLETSNEGSSSPCKNKSSLTMNTESRFISVESEDFAREQLNDNPHGDRSYFAASRDIRGITCGKFESASEQSTSSPCNSSFFMDELNYQSFYEDIVIARYLHRQRIESGSLVICRRSVW</sequence>
<dbReference type="AlphaFoldDB" id="A0AAV7H9R5"/>
<keyword evidence="3" id="KW-1185">Reference proteome</keyword>
<dbReference type="EMBL" id="JAGFBR010000006">
    <property type="protein sequence ID" value="KAH0465766.1"/>
    <property type="molecule type" value="Genomic_DNA"/>
</dbReference>
<evidence type="ECO:0000256" key="1">
    <source>
        <dbReference type="SAM" id="MobiDB-lite"/>
    </source>
</evidence>
<evidence type="ECO:0000313" key="2">
    <source>
        <dbReference type="EMBL" id="KAH0465766.1"/>
    </source>
</evidence>